<organism evidence="2 3">
    <name type="scientific">Kandleria vitulina</name>
    <dbReference type="NCBI Taxonomy" id="1630"/>
    <lineage>
        <taxon>Bacteria</taxon>
        <taxon>Bacillati</taxon>
        <taxon>Bacillota</taxon>
        <taxon>Erysipelotrichia</taxon>
        <taxon>Erysipelotrichales</taxon>
        <taxon>Coprobacillaceae</taxon>
        <taxon>Kandleria</taxon>
    </lineage>
</organism>
<proteinExistence type="predicted"/>
<keyword evidence="1" id="KW-1133">Transmembrane helix</keyword>
<protein>
    <submittedName>
        <fullName evidence="2">Uncharacterized protein</fullName>
    </submittedName>
</protein>
<dbReference type="EMBL" id="FNNF01000007">
    <property type="protein sequence ID" value="SDW22064.1"/>
    <property type="molecule type" value="Genomic_DNA"/>
</dbReference>
<reference evidence="2 3" key="1">
    <citation type="submission" date="2016-10" db="EMBL/GenBank/DDBJ databases">
        <authorList>
            <person name="de Groot N.N."/>
        </authorList>
    </citation>
    <scope>NUCLEOTIDE SEQUENCE [LARGE SCALE GENOMIC DNA]</scope>
    <source>
        <strain evidence="2 3">S3b</strain>
    </source>
</reference>
<evidence type="ECO:0000256" key="1">
    <source>
        <dbReference type="SAM" id="Phobius"/>
    </source>
</evidence>
<gene>
    <name evidence="2" type="ORF">SAMN04487759_1077</name>
</gene>
<dbReference type="STRING" id="1630.SAMN05216514_102237"/>
<dbReference type="AlphaFoldDB" id="A0A1H2RTH7"/>
<keyword evidence="1" id="KW-0812">Transmembrane</keyword>
<dbReference type="Proteomes" id="UP000182429">
    <property type="component" value="Unassembled WGS sequence"/>
</dbReference>
<sequence length="72" mass="8263">MKLTHKNASQAVRLYSIAASVCLILTCVIGLYSSFKSNASLFLIIFFSLLLIAAFIKLFWNIKKWVDKEEYK</sequence>
<feature type="transmembrane region" description="Helical" evidence="1">
    <location>
        <begin position="39"/>
        <end position="60"/>
    </location>
</feature>
<feature type="transmembrane region" description="Helical" evidence="1">
    <location>
        <begin position="12"/>
        <end position="33"/>
    </location>
</feature>
<evidence type="ECO:0000313" key="2">
    <source>
        <dbReference type="EMBL" id="SDW22064.1"/>
    </source>
</evidence>
<accession>A0A1H2RTH7</accession>
<name>A0A1H2RTH7_9FIRM</name>
<keyword evidence="1" id="KW-0472">Membrane</keyword>
<evidence type="ECO:0000313" key="3">
    <source>
        <dbReference type="Proteomes" id="UP000182429"/>
    </source>
</evidence>